<sequence>MPRPVLAELLAGRDNNLNLIRVLAACAVLVSHAFPIALGSGSVEPLEPQTGLSLGGHAVAVFFVLSGLLIARSFDRASSHWRFAIARVMRLFPGLAIVLVLTVMAGAMLTTRTLPDYLTDPATLLYVPGNLSLYFLQFSLPGVFEDNPMGPAINGSLWTLFYEVVCYFGLFALGVLGLLRSRAAFTLVFAGLAAAFLVSLGWAPASGLAYRLDMLAHLAFPFGLGVLAYVWRDRLPVDIRIAVVLWLLVALVMKTAALLPMIMVAVGYSTIWFGFAVKGPLLVYNRVGDYSYGLYIYAFPVQQGLVHFLPGMTPAANILAALPITLTLAAFSWLIVERRALDKVDPLAVRLGALLSGRARYSAEVTRQPR</sequence>
<dbReference type="PANTHER" id="PTHR23028:SF53">
    <property type="entry name" value="ACYL_TRANSF_3 DOMAIN-CONTAINING PROTEIN"/>
    <property type="match status" value="1"/>
</dbReference>
<keyword evidence="1" id="KW-1133">Transmembrane helix</keyword>
<keyword evidence="3" id="KW-0808">Transferase</keyword>
<dbReference type="PANTHER" id="PTHR23028">
    <property type="entry name" value="ACETYLTRANSFERASE"/>
    <property type="match status" value="1"/>
</dbReference>
<protein>
    <submittedName>
        <fullName evidence="3">Acyltransferase 3</fullName>
    </submittedName>
</protein>
<feature type="transmembrane region" description="Helical" evidence="1">
    <location>
        <begin position="51"/>
        <end position="71"/>
    </location>
</feature>
<accession>A0A1A7BFD7</accession>
<dbReference type="InterPro" id="IPR002656">
    <property type="entry name" value="Acyl_transf_3_dom"/>
</dbReference>
<feature type="transmembrane region" description="Helical" evidence="1">
    <location>
        <begin position="315"/>
        <end position="336"/>
    </location>
</feature>
<keyword evidence="4" id="KW-1185">Reference proteome</keyword>
<comment type="caution">
    <text evidence="3">The sequence shown here is derived from an EMBL/GenBank/DDBJ whole genome shotgun (WGS) entry which is preliminary data.</text>
</comment>
<dbReference type="Pfam" id="PF01757">
    <property type="entry name" value="Acyl_transf_3"/>
    <property type="match status" value="1"/>
</dbReference>
<evidence type="ECO:0000313" key="3">
    <source>
        <dbReference type="EMBL" id="OBV11204.1"/>
    </source>
</evidence>
<dbReference type="AlphaFoldDB" id="A0A1A7BFD7"/>
<feature type="transmembrane region" description="Helical" evidence="1">
    <location>
        <begin position="91"/>
        <end position="111"/>
    </location>
</feature>
<feature type="transmembrane region" description="Helical" evidence="1">
    <location>
        <begin position="156"/>
        <end position="176"/>
    </location>
</feature>
<organism evidence="3 4">
    <name type="scientific">Erythrobacter dokdonensis DSW-74</name>
    <dbReference type="NCBI Taxonomy" id="1300349"/>
    <lineage>
        <taxon>Bacteria</taxon>
        <taxon>Pseudomonadati</taxon>
        <taxon>Pseudomonadota</taxon>
        <taxon>Alphaproteobacteria</taxon>
        <taxon>Sphingomonadales</taxon>
        <taxon>Erythrobacteraceae</taxon>
        <taxon>Erythrobacter/Porphyrobacter group</taxon>
        <taxon>Erythrobacter</taxon>
    </lineage>
</organism>
<evidence type="ECO:0000259" key="2">
    <source>
        <dbReference type="Pfam" id="PF01757"/>
    </source>
</evidence>
<gene>
    <name evidence="3" type="ORF">I603_1612</name>
</gene>
<keyword evidence="3" id="KW-0012">Acyltransferase</keyword>
<feature type="transmembrane region" description="Helical" evidence="1">
    <location>
        <begin position="183"/>
        <end position="202"/>
    </location>
</feature>
<dbReference type="EMBL" id="LZYB01000003">
    <property type="protein sequence ID" value="OBV11204.1"/>
    <property type="molecule type" value="Genomic_DNA"/>
</dbReference>
<evidence type="ECO:0000313" key="4">
    <source>
        <dbReference type="Proteomes" id="UP000092484"/>
    </source>
</evidence>
<evidence type="ECO:0000256" key="1">
    <source>
        <dbReference type="SAM" id="Phobius"/>
    </source>
</evidence>
<name>A0A1A7BFD7_9SPHN</name>
<dbReference type="PATRIC" id="fig|1300349.4.peg.1607"/>
<dbReference type="GO" id="GO:0016747">
    <property type="term" value="F:acyltransferase activity, transferring groups other than amino-acyl groups"/>
    <property type="evidence" value="ECO:0007669"/>
    <property type="project" value="InterPro"/>
</dbReference>
<reference evidence="3 4" key="1">
    <citation type="submission" date="2016-06" db="EMBL/GenBank/DDBJ databases">
        <title>Genome sequence of Porphyrobacter dokdonensis DSW-74.</title>
        <authorList>
            <person name="Kim J.F."/>
            <person name="Song J.Y."/>
        </authorList>
    </citation>
    <scope>NUCLEOTIDE SEQUENCE [LARGE SCALE GENOMIC DNA]</scope>
    <source>
        <strain evidence="3 4">DSW-74</strain>
    </source>
</reference>
<dbReference type="GO" id="GO:0016020">
    <property type="term" value="C:membrane"/>
    <property type="evidence" value="ECO:0007669"/>
    <property type="project" value="TreeGrafter"/>
</dbReference>
<keyword evidence="1" id="KW-0812">Transmembrane</keyword>
<dbReference type="InterPro" id="IPR050879">
    <property type="entry name" value="Acyltransferase_3"/>
</dbReference>
<feature type="domain" description="Acyltransferase 3" evidence="2">
    <location>
        <begin position="15"/>
        <end position="335"/>
    </location>
</feature>
<dbReference type="Proteomes" id="UP000092484">
    <property type="component" value="Unassembled WGS sequence"/>
</dbReference>
<dbReference type="GO" id="GO:0000271">
    <property type="term" value="P:polysaccharide biosynthetic process"/>
    <property type="evidence" value="ECO:0007669"/>
    <property type="project" value="TreeGrafter"/>
</dbReference>
<feature type="transmembrane region" description="Helical" evidence="1">
    <location>
        <begin position="20"/>
        <end position="39"/>
    </location>
</feature>
<keyword evidence="1" id="KW-0472">Membrane</keyword>
<feature type="transmembrane region" description="Helical" evidence="1">
    <location>
        <begin position="243"/>
        <end position="275"/>
    </location>
</feature>
<proteinExistence type="predicted"/>
<dbReference type="STRING" id="1300349.I603_1612"/>
<feature type="transmembrane region" description="Helical" evidence="1">
    <location>
        <begin position="214"/>
        <end position="231"/>
    </location>
</feature>